<gene>
    <name evidence="1" type="ORF">UFOVP840_14</name>
</gene>
<dbReference type="SUPFAM" id="SSF52540">
    <property type="entry name" value="P-loop containing nucleoside triphosphate hydrolases"/>
    <property type="match status" value="1"/>
</dbReference>
<dbReference type="InterPro" id="IPR027417">
    <property type="entry name" value="P-loop_NTPase"/>
</dbReference>
<name>A0A6J5P7Y2_9CAUD</name>
<organism evidence="1">
    <name type="scientific">uncultured Caudovirales phage</name>
    <dbReference type="NCBI Taxonomy" id="2100421"/>
    <lineage>
        <taxon>Viruses</taxon>
        <taxon>Duplodnaviria</taxon>
        <taxon>Heunggongvirae</taxon>
        <taxon>Uroviricota</taxon>
        <taxon>Caudoviricetes</taxon>
        <taxon>Peduoviridae</taxon>
        <taxon>Maltschvirus</taxon>
        <taxon>Maltschvirus maltsch</taxon>
    </lineage>
</organism>
<protein>
    <submittedName>
        <fullName evidence="1">AAA domain containing protein</fullName>
    </submittedName>
</protein>
<dbReference type="Gene3D" id="3.40.50.300">
    <property type="entry name" value="P-loop containing nucleotide triphosphate hydrolases"/>
    <property type="match status" value="1"/>
</dbReference>
<sequence length="653" mass="71024">MHNNVDFLRAVYGELSPEEHGWTCSFRASPNSTDADWTGSFFQYGGFRESFNANAERQLDNNYFCVAVLQRDAQGKASRRKENFKRLAVLLGDDVVLADLRGTPSYIIETSTGKHQVGVIIQADDPDAYDSALVFSVHQEMVRQQFVKADKSGNNAVRYGRTPIGTNTKTNERTKLTHWDPENTFTLADAASLFGIDLDVLRLSVSTPAPTTAQEIGSDWNELLAGFTSSDMSARSYHDSLLRFTGKLAAAGTSSGAIVNLTRALMAATQPADPAELARWQTRFDELPRMAQGASKFSPPVPTAVSINLPLAGSQSATESPGVLLDLAQLEAASRATRWLVKDAVPADCMGILFGASGTYKSFVALDLALHLANGLPWLGRRTEQTDVVYVALEGGAGIWRRVKAWHQHHGLPMSPRLRVCILPLLLSEASHMQALTDALTASGRPLGLVVIDTLAQASNCDENDASEVSAMLRTFNQELRAKFNTSVLLIHHSGHMATERPRGSSALTANTDFVLGVFRPDPQAMTCQLEVHKQKDAEKLPPALFDLTREVLGSDDDGDELSSLVAKHNGAVAAFAQRVRLGKYDMMLLELLEKAGSAVPETALRDHIVKACANPETGRKSFQRAIGTLKEQHLVVQVSPGMWAVPQKKGPP</sequence>
<dbReference type="EMBL" id="LR796785">
    <property type="protein sequence ID" value="CAB4166116.1"/>
    <property type="molecule type" value="Genomic_DNA"/>
</dbReference>
<dbReference type="Pfam" id="PF13481">
    <property type="entry name" value="AAA_25"/>
    <property type="match status" value="1"/>
</dbReference>
<evidence type="ECO:0000313" key="1">
    <source>
        <dbReference type="EMBL" id="CAB4166116.1"/>
    </source>
</evidence>
<proteinExistence type="predicted"/>
<reference evidence="1" key="1">
    <citation type="submission" date="2020-04" db="EMBL/GenBank/DDBJ databases">
        <authorList>
            <person name="Chiriac C."/>
            <person name="Salcher M."/>
            <person name="Ghai R."/>
            <person name="Kavagutti S V."/>
        </authorList>
    </citation>
    <scope>NUCLEOTIDE SEQUENCE</scope>
</reference>
<accession>A0A6J5P7Y2</accession>